<dbReference type="Pfam" id="PF12957">
    <property type="entry name" value="DUF3846"/>
    <property type="match status" value="1"/>
</dbReference>
<feature type="domain" description="DUF3846" evidence="1">
    <location>
        <begin position="15"/>
        <end position="109"/>
    </location>
</feature>
<name>A0ABS6I9M4_9MICC</name>
<sequence length="116" mass="12874">MYWERIALIVPAPLRQPVRVERIEATLLTRQRLLEGNVEAITCNGWHVYLNDEAGSIPLPLNSRAEVLLREAGPEIEQPVRGTAVLLGHDAHGEEKDAPAHLLQLAEQLFDTALAP</sequence>
<dbReference type="Proteomes" id="UP000824166">
    <property type="component" value="Unassembled WGS sequence"/>
</dbReference>
<evidence type="ECO:0000313" key="3">
    <source>
        <dbReference type="Proteomes" id="UP000824166"/>
    </source>
</evidence>
<organism evidence="2 3">
    <name type="scientific">Paenarthrobacter aromaticivorans</name>
    <dbReference type="NCBI Taxonomy" id="2849150"/>
    <lineage>
        <taxon>Bacteria</taxon>
        <taxon>Bacillati</taxon>
        <taxon>Actinomycetota</taxon>
        <taxon>Actinomycetes</taxon>
        <taxon>Micrococcales</taxon>
        <taxon>Micrococcaceae</taxon>
        <taxon>Paenarthrobacter</taxon>
    </lineage>
</organism>
<keyword evidence="3" id="KW-1185">Reference proteome</keyword>
<comment type="caution">
    <text evidence="2">The sequence shown here is derived from an EMBL/GenBank/DDBJ whole genome shotgun (WGS) entry which is preliminary data.</text>
</comment>
<dbReference type="RefSeq" id="WP_216925679.1">
    <property type="nucleotide sequence ID" value="NZ_JAHOPC010000009.1"/>
</dbReference>
<gene>
    <name evidence="2" type="ORF">KSW38_14755</name>
</gene>
<accession>A0ABS6I9M4</accession>
<evidence type="ECO:0000259" key="1">
    <source>
        <dbReference type="Pfam" id="PF12957"/>
    </source>
</evidence>
<proteinExistence type="predicted"/>
<evidence type="ECO:0000313" key="2">
    <source>
        <dbReference type="EMBL" id="MBU8867548.1"/>
    </source>
</evidence>
<protein>
    <recommendedName>
        <fullName evidence="1">DUF3846 domain-containing protein</fullName>
    </recommendedName>
</protein>
<dbReference type="InterPro" id="IPR024559">
    <property type="entry name" value="DUF3846"/>
</dbReference>
<dbReference type="EMBL" id="JAHOPC010000009">
    <property type="protein sequence ID" value="MBU8867548.1"/>
    <property type="molecule type" value="Genomic_DNA"/>
</dbReference>
<reference evidence="2 3" key="1">
    <citation type="submission" date="2021-06" db="EMBL/GenBank/DDBJ databases">
        <authorList>
            <person name="Jeong J.W."/>
        </authorList>
    </citation>
    <scope>NUCLEOTIDE SEQUENCE [LARGE SCALE GENOMIC DNA]</scope>
    <source>
        <strain evidence="2 3">MMS21-TAE1-1</strain>
    </source>
</reference>